<dbReference type="Proteomes" id="UP000297229">
    <property type="component" value="Unassembled WGS sequence"/>
</dbReference>
<dbReference type="AlphaFoldDB" id="A0A4Z1JSK7"/>
<protein>
    <recommendedName>
        <fullName evidence="4">LPXTG-motif cell wall anchor domain protein</fullName>
    </recommendedName>
</protein>
<gene>
    <name evidence="2" type="ORF">BELL_0153g00020</name>
</gene>
<feature type="region of interest" description="Disordered" evidence="1">
    <location>
        <begin position="701"/>
        <end position="958"/>
    </location>
</feature>
<dbReference type="OrthoDB" id="5369729at2759"/>
<keyword evidence="3" id="KW-1185">Reference proteome</keyword>
<feature type="region of interest" description="Disordered" evidence="1">
    <location>
        <begin position="562"/>
        <end position="609"/>
    </location>
</feature>
<feature type="compositionally biased region" description="Polar residues" evidence="1">
    <location>
        <begin position="857"/>
        <end position="877"/>
    </location>
</feature>
<feature type="compositionally biased region" description="Low complexity" evidence="1">
    <location>
        <begin position="758"/>
        <end position="769"/>
    </location>
</feature>
<proteinExistence type="predicted"/>
<accession>A0A4Z1JSK7</accession>
<feature type="compositionally biased region" description="Polar residues" evidence="1">
    <location>
        <begin position="705"/>
        <end position="718"/>
    </location>
</feature>
<feature type="compositionally biased region" description="Basic and acidic residues" evidence="1">
    <location>
        <begin position="879"/>
        <end position="889"/>
    </location>
</feature>
<feature type="compositionally biased region" description="Low complexity" evidence="1">
    <location>
        <begin position="1"/>
        <end position="20"/>
    </location>
</feature>
<feature type="region of interest" description="Disordered" evidence="1">
    <location>
        <begin position="278"/>
        <end position="346"/>
    </location>
</feature>
<feature type="region of interest" description="Disordered" evidence="1">
    <location>
        <begin position="1"/>
        <end position="136"/>
    </location>
</feature>
<feature type="compositionally biased region" description="Low complexity" evidence="1">
    <location>
        <begin position="77"/>
        <end position="115"/>
    </location>
</feature>
<evidence type="ECO:0000313" key="3">
    <source>
        <dbReference type="Proteomes" id="UP000297229"/>
    </source>
</evidence>
<evidence type="ECO:0000256" key="1">
    <source>
        <dbReference type="SAM" id="MobiDB-lite"/>
    </source>
</evidence>
<feature type="region of interest" description="Disordered" evidence="1">
    <location>
        <begin position="655"/>
        <end position="677"/>
    </location>
</feature>
<feature type="compositionally biased region" description="Polar residues" evidence="1">
    <location>
        <begin position="278"/>
        <end position="298"/>
    </location>
</feature>
<evidence type="ECO:0000313" key="2">
    <source>
        <dbReference type="EMBL" id="TGO76476.1"/>
    </source>
</evidence>
<feature type="compositionally biased region" description="Low complexity" evidence="1">
    <location>
        <begin position="655"/>
        <end position="669"/>
    </location>
</feature>
<feature type="compositionally biased region" description="Low complexity" evidence="1">
    <location>
        <begin position="578"/>
        <end position="590"/>
    </location>
</feature>
<feature type="compositionally biased region" description="Polar residues" evidence="1">
    <location>
        <begin position="198"/>
        <end position="218"/>
    </location>
</feature>
<feature type="compositionally biased region" description="Basic and acidic residues" evidence="1">
    <location>
        <begin position="317"/>
        <end position="346"/>
    </location>
</feature>
<sequence length="958" mass="104585">MSQVPQSPTTTTKSKPRPLSFHSHRVVHNSSKLPRVHDAPEIVTHIPTASKTKPYHHRSTLSQPSADSSLAAVGNPSTSASTSISTFAPNPNSNINTNSTSTSTPNSTPNSNMNPAAGGAEQLSNKNSNNNNSHLNLKLKSSSFDLKFTGNHSTIATPFSPTNQNNNKKEPFRTRILSSFTGSPVRAASPKSASSRRTLSYPTPTPNKPSATINTSTKLQHEISSRIGTSEKKARNLLTHANGKNGITAEVAKETPPTMLSQGASYISQTTNWIADQSHLDQSPSPSTSYAPQLSLENKPSRPVTLPPRGVTINKSMEPDLAERESALRSLEGRNPRRDSPDERNSDEADLFLQVAQEEDDLNRQRNLPALSRLDSKKSRIGMRQSLPAPNFRASYLRREPEQETNPTIRYAADAESLLRDSGDHSFARRGPPSAISTSNEQKKRSFAATSLSTPTTPRTNNREADSEPQPYAGRRPSIQDRTITAYRQSNLSNSYSVPRTTAYHSSPLVAQPMEISDQHETQRVTEGTASTVSTTAPSTVWDELDDLKSRIHRLELTGKLPTTSGAAVSRATHERPPTATTTETTMSTSPKRGRGNSISPTEAPNVDMSKAENHPLLRSALMNSKPLLDPEIYKSLEASANDALAISAMMGTSGQPGPISSSQSVIGGAQPNISDRQVRRKADSLCRSLTELCLSLSERRSNDPDTTLTQIRQNSHGQDTEVRQSIEPVSPRLPPSGDVARLKASPRSYSRLEARRSSLLATTALPTLRYPPPENTTPQSLAAGRRTSLLLRNRRAETEDPQETVEARFRAPSRAKTELGRRGEIPRDELSRHPLPDDDPRSGAISSSLALRRSHTTALSPNRVPQSSLLTQSTPSRRYYERTPEREIIINSSTGGSGRRYLERTPERDTTSLSGRLAEERGQRKVSAPLTFAARSRAGSLMRSREPLGPSQHGAYQ</sequence>
<feature type="compositionally biased region" description="Low complexity" evidence="1">
    <location>
        <begin position="183"/>
        <end position="197"/>
    </location>
</feature>
<feature type="region of interest" description="Disordered" evidence="1">
    <location>
        <begin position="423"/>
        <end position="481"/>
    </location>
</feature>
<dbReference type="STRING" id="278938.A0A4Z1JSK7"/>
<feature type="compositionally biased region" description="Basic and acidic residues" evidence="1">
    <location>
        <begin position="806"/>
        <end position="842"/>
    </location>
</feature>
<organism evidence="2 3">
    <name type="scientific">Botrytis elliptica</name>
    <dbReference type="NCBI Taxonomy" id="278938"/>
    <lineage>
        <taxon>Eukaryota</taxon>
        <taxon>Fungi</taxon>
        <taxon>Dikarya</taxon>
        <taxon>Ascomycota</taxon>
        <taxon>Pezizomycotina</taxon>
        <taxon>Leotiomycetes</taxon>
        <taxon>Helotiales</taxon>
        <taxon>Sclerotiniaceae</taxon>
        <taxon>Botrytis</taxon>
    </lineage>
</organism>
<feature type="compositionally biased region" description="Polar residues" evidence="1">
    <location>
        <begin position="448"/>
        <end position="460"/>
    </location>
</feature>
<feature type="compositionally biased region" description="Low complexity" evidence="1">
    <location>
        <begin position="123"/>
        <end position="136"/>
    </location>
</feature>
<reference evidence="2 3" key="1">
    <citation type="submission" date="2017-12" db="EMBL/GenBank/DDBJ databases">
        <title>Comparative genomics of Botrytis spp.</title>
        <authorList>
            <person name="Valero-Jimenez C.A."/>
            <person name="Tapia P."/>
            <person name="Veloso J."/>
            <person name="Silva-Moreno E."/>
            <person name="Staats M."/>
            <person name="Valdes J.H."/>
            <person name="Van Kan J.A.L."/>
        </authorList>
    </citation>
    <scope>NUCLEOTIDE SEQUENCE [LARGE SCALE GENOMIC DNA]</scope>
    <source>
        <strain evidence="2 3">Be9601</strain>
    </source>
</reference>
<evidence type="ECO:0008006" key="4">
    <source>
        <dbReference type="Google" id="ProtNLM"/>
    </source>
</evidence>
<feature type="compositionally biased region" description="Basic and acidic residues" evidence="1">
    <location>
        <begin position="901"/>
        <end position="911"/>
    </location>
</feature>
<name>A0A4Z1JSK7_9HELO</name>
<comment type="caution">
    <text evidence="2">The sequence shown here is derived from an EMBL/GenBank/DDBJ whole genome shotgun (WGS) entry which is preliminary data.</text>
</comment>
<dbReference type="EMBL" id="PQXM01000152">
    <property type="protein sequence ID" value="TGO76476.1"/>
    <property type="molecule type" value="Genomic_DNA"/>
</dbReference>
<feature type="region of interest" description="Disordered" evidence="1">
    <location>
        <begin position="358"/>
        <end position="387"/>
    </location>
</feature>
<feature type="region of interest" description="Disordered" evidence="1">
    <location>
        <begin position="179"/>
        <end position="219"/>
    </location>
</feature>